<evidence type="ECO:0000256" key="1">
    <source>
        <dbReference type="ARBA" id="ARBA00022723"/>
    </source>
</evidence>
<dbReference type="Proteomes" id="UP000179243">
    <property type="component" value="Unassembled WGS sequence"/>
</dbReference>
<evidence type="ECO:0000313" key="5">
    <source>
        <dbReference type="EMBL" id="OGK02844.1"/>
    </source>
</evidence>
<evidence type="ECO:0000313" key="6">
    <source>
        <dbReference type="Proteomes" id="UP000179243"/>
    </source>
</evidence>
<sequence length="336" mass="36578">MEYTTLGKTGQTVSRIGLGTEYLINTPRANVVSVVKTALDAGVNYIDLFFAQPELRENIGIAIQGGRDKIMIAGHLGAAEKKGQYWRTRNLKISETYIHDLLNKLKIDYIDVLFLHNCDKENDFIKVMGDFFNLAKRFVHEGKARFLGFSNHAVPLAHKAIAHDEIDILLFPVNMAGASADAQGLFRACAARNTGLIAMKAFGGGKLLKKETAGVVISLIQCLNFALSQPGVHCVVPGPKNVSEFSEILRYFKTSPHEKDYARVLQELKTGVQGECVYCNHCLPCPAAIDIGATIRAIETRTGSIADAASCTACGACVERCPFGVDVIAIMKSGQR</sequence>
<dbReference type="GO" id="GO:0046872">
    <property type="term" value="F:metal ion binding"/>
    <property type="evidence" value="ECO:0007669"/>
    <property type="project" value="UniProtKB-KW"/>
</dbReference>
<gene>
    <name evidence="5" type="ORF">A2519_06665</name>
</gene>
<dbReference type="Gene3D" id="3.20.20.100">
    <property type="entry name" value="NADP-dependent oxidoreductase domain"/>
    <property type="match status" value="1"/>
</dbReference>
<dbReference type="AlphaFoldDB" id="A0A1F7F858"/>
<dbReference type="PROSITE" id="PS00198">
    <property type="entry name" value="4FE4S_FER_1"/>
    <property type="match status" value="1"/>
</dbReference>
<keyword evidence="2" id="KW-0408">Iron</keyword>
<dbReference type="SUPFAM" id="SSF51430">
    <property type="entry name" value="NAD(P)-linked oxidoreductase"/>
    <property type="match status" value="1"/>
</dbReference>
<accession>A0A1F7F858</accession>
<dbReference type="InterPro" id="IPR053135">
    <property type="entry name" value="AKR2_Oxidoreductase"/>
</dbReference>
<dbReference type="InterPro" id="IPR036812">
    <property type="entry name" value="NAD(P)_OxRdtase_dom_sf"/>
</dbReference>
<keyword evidence="3" id="KW-0411">Iron-sulfur</keyword>
<dbReference type="EMBL" id="MFYX01000101">
    <property type="protein sequence ID" value="OGK02844.1"/>
    <property type="molecule type" value="Genomic_DNA"/>
</dbReference>
<dbReference type="InterPro" id="IPR023210">
    <property type="entry name" value="NADP_OxRdtase_dom"/>
</dbReference>
<dbReference type="Pfam" id="PF00037">
    <property type="entry name" value="Fer4"/>
    <property type="match status" value="1"/>
</dbReference>
<dbReference type="InterPro" id="IPR017896">
    <property type="entry name" value="4Fe4S_Fe-S-bd"/>
</dbReference>
<keyword evidence="1" id="KW-0479">Metal-binding</keyword>
<dbReference type="Pfam" id="PF00248">
    <property type="entry name" value="Aldo_ket_red"/>
    <property type="match status" value="1"/>
</dbReference>
<reference evidence="5 6" key="1">
    <citation type="journal article" date="2016" name="Nat. Commun.">
        <title>Thousands of microbial genomes shed light on interconnected biogeochemical processes in an aquifer system.</title>
        <authorList>
            <person name="Anantharaman K."/>
            <person name="Brown C.T."/>
            <person name="Hug L.A."/>
            <person name="Sharon I."/>
            <person name="Castelle C.J."/>
            <person name="Probst A.J."/>
            <person name="Thomas B.C."/>
            <person name="Singh A."/>
            <person name="Wilkins M.J."/>
            <person name="Karaoz U."/>
            <person name="Brodie E.L."/>
            <person name="Williams K.H."/>
            <person name="Hubbard S.S."/>
            <person name="Banfield J.F."/>
        </authorList>
    </citation>
    <scope>NUCLEOTIDE SEQUENCE [LARGE SCALE GENOMIC DNA]</scope>
</reference>
<comment type="caution">
    <text evidence="5">The sequence shown here is derived from an EMBL/GenBank/DDBJ whole genome shotgun (WGS) entry which is preliminary data.</text>
</comment>
<dbReference type="CDD" id="cd19100">
    <property type="entry name" value="AKR_unchar"/>
    <property type="match status" value="1"/>
</dbReference>
<protein>
    <recommendedName>
        <fullName evidence="4">4Fe-4S ferredoxin-type domain-containing protein</fullName>
    </recommendedName>
</protein>
<dbReference type="SUPFAM" id="SSF54862">
    <property type="entry name" value="4Fe-4S ferredoxins"/>
    <property type="match status" value="1"/>
</dbReference>
<feature type="domain" description="4Fe-4S ferredoxin-type" evidence="4">
    <location>
        <begin position="302"/>
        <end position="333"/>
    </location>
</feature>
<name>A0A1F7F858_UNCRA</name>
<dbReference type="InterPro" id="IPR017900">
    <property type="entry name" value="4Fe4S_Fe_S_CS"/>
</dbReference>
<proteinExistence type="predicted"/>
<dbReference type="PROSITE" id="PS51379">
    <property type="entry name" value="4FE4S_FER_2"/>
    <property type="match status" value="1"/>
</dbReference>
<dbReference type="GO" id="GO:0051536">
    <property type="term" value="F:iron-sulfur cluster binding"/>
    <property type="evidence" value="ECO:0007669"/>
    <property type="project" value="UniProtKB-KW"/>
</dbReference>
<organism evidence="5 6">
    <name type="scientific">Candidatus Raymondbacteria bacterium RIFOXYD12_FULL_49_13</name>
    <dbReference type="NCBI Taxonomy" id="1817890"/>
    <lineage>
        <taxon>Bacteria</taxon>
        <taxon>Raymondiibacteriota</taxon>
    </lineage>
</organism>
<dbReference type="PANTHER" id="PTHR43312">
    <property type="entry name" value="D-THREO-ALDOSE 1-DEHYDROGENASE"/>
    <property type="match status" value="1"/>
</dbReference>
<evidence type="ECO:0000256" key="3">
    <source>
        <dbReference type="ARBA" id="ARBA00023014"/>
    </source>
</evidence>
<dbReference type="PANTHER" id="PTHR43312:SF1">
    <property type="entry name" value="NADP-DEPENDENT OXIDOREDUCTASE DOMAIN-CONTAINING PROTEIN"/>
    <property type="match status" value="1"/>
</dbReference>
<evidence type="ECO:0000256" key="2">
    <source>
        <dbReference type="ARBA" id="ARBA00023004"/>
    </source>
</evidence>
<evidence type="ECO:0000259" key="4">
    <source>
        <dbReference type="PROSITE" id="PS51379"/>
    </source>
</evidence>